<keyword evidence="3" id="KW-1185">Reference proteome</keyword>
<evidence type="ECO:0000313" key="3">
    <source>
        <dbReference type="Proteomes" id="UP001066276"/>
    </source>
</evidence>
<proteinExistence type="predicted"/>
<dbReference type="Proteomes" id="UP001066276">
    <property type="component" value="Chromosome 12"/>
</dbReference>
<accession>A0AAV7L2J0</accession>
<feature type="region of interest" description="Disordered" evidence="1">
    <location>
        <begin position="62"/>
        <end position="92"/>
    </location>
</feature>
<evidence type="ECO:0000256" key="1">
    <source>
        <dbReference type="SAM" id="MobiDB-lite"/>
    </source>
</evidence>
<sequence length="119" mass="12665">MYRQHLLGSRAWETAGCLLPAAAAPGLVMIQPLSRNMKRMLRLLLGVSISIDRLGSIDPRCISRSPPSLPRCDAGDGSPEQVRRGPEGKGAGYLGLAPVRGAVQRLRAAVNPARSAPSR</sequence>
<protein>
    <submittedName>
        <fullName evidence="2">Uncharacterized protein</fullName>
    </submittedName>
</protein>
<gene>
    <name evidence="2" type="ORF">NDU88_005237</name>
</gene>
<organism evidence="2 3">
    <name type="scientific">Pleurodeles waltl</name>
    <name type="common">Iberian ribbed newt</name>
    <dbReference type="NCBI Taxonomy" id="8319"/>
    <lineage>
        <taxon>Eukaryota</taxon>
        <taxon>Metazoa</taxon>
        <taxon>Chordata</taxon>
        <taxon>Craniata</taxon>
        <taxon>Vertebrata</taxon>
        <taxon>Euteleostomi</taxon>
        <taxon>Amphibia</taxon>
        <taxon>Batrachia</taxon>
        <taxon>Caudata</taxon>
        <taxon>Salamandroidea</taxon>
        <taxon>Salamandridae</taxon>
        <taxon>Pleurodelinae</taxon>
        <taxon>Pleurodeles</taxon>
    </lineage>
</organism>
<dbReference type="EMBL" id="JANPWB010000016">
    <property type="protein sequence ID" value="KAJ1085104.1"/>
    <property type="molecule type" value="Genomic_DNA"/>
</dbReference>
<name>A0AAV7L2J0_PLEWA</name>
<evidence type="ECO:0000313" key="2">
    <source>
        <dbReference type="EMBL" id="KAJ1085104.1"/>
    </source>
</evidence>
<dbReference type="AlphaFoldDB" id="A0AAV7L2J0"/>
<comment type="caution">
    <text evidence="2">The sequence shown here is derived from an EMBL/GenBank/DDBJ whole genome shotgun (WGS) entry which is preliminary data.</text>
</comment>
<reference evidence="2" key="1">
    <citation type="journal article" date="2022" name="bioRxiv">
        <title>Sequencing and chromosome-scale assembly of the giantPleurodeles waltlgenome.</title>
        <authorList>
            <person name="Brown T."/>
            <person name="Elewa A."/>
            <person name="Iarovenko S."/>
            <person name="Subramanian E."/>
            <person name="Araus A.J."/>
            <person name="Petzold A."/>
            <person name="Susuki M."/>
            <person name="Suzuki K.-i.T."/>
            <person name="Hayashi T."/>
            <person name="Toyoda A."/>
            <person name="Oliveira C."/>
            <person name="Osipova E."/>
            <person name="Leigh N.D."/>
            <person name="Simon A."/>
            <person name="Yun M.H."/>
        </authorList>
    </citation>
    <scope>NUCLEOTIDE SEQUENCE</scope>
    <source>
        <strain evidence="2">20211129_DDA</strain>
        <tissue evidence="2">Liver</tissue>
    </source>
</reference>